<feature type="region of interest" description="Disordered" evidence="1">
    <location>
        <begin position="670"/>
        <end position="695"/>
    </location>
</feature>
<dbReference type="AlphaFoldDB" id="A0A9J7EP47"/>
<reference evidence="4 5" key="1">
    <citation type="submission" date="2025-04" db="UniProtKB">
        <authorList>
            <consortium name="RefSeq"/>
        </authorList>
    </citation>
    <scope>IDENTIFICATION</scope>
    <source>
        <strain evidence="4 5">Ishihara</strain>
        <tissue evidence="4 5">Whole body</tissue>
    </source>
</reference>
<evidence type="ECO:0000259" key="2">
    <source>
        <dbReference type="Pfam" id="PF25273"/>
    </source>
</evidence>
<feature type="domain" description="DUF7869" evidence="2">
    <location>
        <begin position="565"/>
        <end position="645"/>
    </location>
</feature>
<gene>
    <name evidence="4 5" type="primary">LOC111362667</name>
</gene>
<proteinExistence type="predicted"/>
<dbReference type="GeneID" id="111362667"/>
<dbReference type="RefSeq" id="XP_022835162.1">
    <property type="nucleotide sequence ID" value="XM_022979394.1"/>
</dbReference>
<keyword evidence="3" id="KW-1185">Reference proteome</keyword>
<dbReference type="Pfam" id="PF25273">
    <property type="entry name" value="DUF7869"/>
    <property type="match status" value="1"/>
</dbReference>
<dbReference type="PANTHER" id="PTHR10773:SF19">
    <property type="match status" value="1"/>
</dbReference>
<evidence type="ECO:0000256" key="1">
    <source>
        <dbReference type="SAM" id="MobiDB-lite"/>
    </source>
</evidence>
<evidence type="ECO:0000313" key="4">
    <source>
        <dbReference type="RefSeq" id="XP_022835154.1"/>
    </source>
</evidence>
<evidence type="ECO:0000313" key="5">
    <source>
        <dbReference type="RefSeq" id="XP_022835162.1"/>
    </source>
</evidence>
<dbReference type="InterPro" id="IPR057191">
    <property type="entry name" value="DUF7869"/>
</dbReference>
<organism evidence="3 5">
    <name type="scientific">Spodoptera litura</name>
    <name type="common">Asian cotton leafworm</name>
    <dbReference type="NCBI Taxonomy" id="69820"/>
    <lineage>
        <taxon>Eukaryota</taxon>
        <taxon>Metazoa</taxon>
        <taxon>Ecdysozoa</taxon>
        <taxon>Arthropoda</taxon>
        <taxon>Hexapoda</taxon>
        <taxon>Insecta</taxon>
        <taxon>Pterygota</taxon>
        <taxon>Neoptera</taxon>
        <taxon>Endopterygota</taxon>
        <taxon>Lepidoptera</taxon>
        <taxon>Glossata</taxon>
        <taxon>Ditrysia</taxon>
        <taxon>Noctuoidea</taxon>
        <taxon>Noctuidae</taxon>
        <taxon>Amphipyrinae</taxon>
        <taxon>Spodoptera</taxon>
    </lineage>
</organism>
<sequence>MNKNSTDKNLPVIVDPVISQEIQEDIRTLRSPSLLAAMMNSVSPLSSPVPEMSPETQQLFHIFTEHEATNEDNDVSNHVDVIDYCDSDDSVRDPDYVSNNNGIYIDETTTSCSSLNDNESHEKLTEVILPTADIPRFSETSRLNRGSNRQFQVTSKLPERRCSENDLQLMQPPAKILKRRASVSGAIFSIIKSSSPKKKHVSNPNTWKRHIERKKRLRGKAYKTIKGKYVAAATLKQPKCLTKDKHKCNANVPEDARKIIYDSFRAMESLQAQRQFIIQHVTKENKKRSTVNGPSRKVSTHQYCFTVNNRKVTVCRDFFLDTLNIKEGIVRGALKKISKEGVLLADKRGKKPPSNKLSSERLDRIKNHIFSFPTMDSHYCRKNSEFRYLDSGLNVTIMYSLYKKKCEDEGEIPAGIETYRKVFRSYKLKFHVPKKDLCKKCVAYKELKTHDLSSPEEENHSKHLKRRDDAYLRRDADKTAAKNDPKTLAFNFDLQAVLQTPKGASGPFFYVRKLAVYNLTFYKFGDQDVDCFTWDETEGKRGSTEIATCVFKYICSKQGVTHVRMMSDNCGGQQKNYNFCCMLLHLVTSHSTVNIIDHVFYESGHSHMECDSIHSKIEQKCKNTAIYTPDGWIQVMRLARTNPRPFNVNVLVHDDFLDFNPNQCQFVEAKEQSSKRKNKVKRNNEQEDNGALEETRPKVKINFQDAVWIQYRKDNPKSIFIKTDYNDETFKEFNIKPKRGKSTCIVPKNIYTERMPISKQKKRDLLKLCTDNQIPKYYHSFYKNLPDSEAIEDRLPEPDVEEDEKL</sequence>
<protein>
    <submittedName>
        <fullName evidence="4 5">Uncharacterized protein LOC111362667</fullName>
    </submittedName>
</protein>
<name>A0A9J7EP47_SPOLT</name>
<dbReference type="PANTHER" id="PTHR10773">
    <property type="entry name" value="DNA-DIRECTED RNA POLYMERASES I, II, AND III SUBUNIT RPABC2"/>
    <property type="match status" value="1"/>
</dbReference>
<dbReference type="KEGG" id="sliu:111362667"/>
<evidence type="ECO:0000313" key="3">
    <source>
        <dbReference type="Proteomes" id="UP000301870"/>
    </source>
</evidence>
<dbReference type="Proteomes" id="UP000301870">
    <property type="component" value="Chromosome 4"/>
</dbReference>
<accession>A0A9J7EP47</accession>
<dbReference type="RefSeq" id="XP_022835154.1">
    <property type="nucleotide sequence ID" value="XM_022979386.1"/>
</dbReference>
<dbReference type="OrthoDB" id="6776127at2759"/>